<feature type="non-terminal residue" evidence="1">
    <location>
        <position position="66"/>
    </location>
</feature>
<dbReference type="AlphaFoldDB" id="Q5K631"/>
<dbReference type="EMBL" id="AF465239">
    <property type="protein sequence ID" value="AAQ04832.1"/>
    <property type="molecule type" value="Genomic_DNA"/>
</dbReference>
<feature type="non-terminal residue" evidence="1">
    <location>
        <position position="1"/>
    </location>
</feature>
<dbReference type="GO" id="GO:0003964">
    <property type="term" value="F:RNA-directed DNA polymerase activity"/>
    <property type="evidence" value="ECO:0007669"/>
    <property type="project" value="UniProtKB-KW"/>
</dbReference>
<keyword evidence="1" id="KW-0548">Nucleotidyltransferase</keyword>
<organism evidence="1">
    <name type="scientific">Rhipicephalus microplus</name>
    <name type="common">Cattle tick</name>
    <name type="synonym">Boophilus microplus</name>
    <dbReference type="NCBI Taxonomy" id="6941"/>
    <lineage>
        <taxon>Eukaryota</taxon>
        <taxon>Metazoa</taxon>
        <taxon>Ecdysozoa</taxon>
        <taxon>Arthropoda</taxon>
        <taxon>Chelicerata</taxon>
        <taxon>Arachnida</taxon>
        <taxon>Acari</taxon>
        <taxon>Parasitiformes</taxon>
        <taxon>Ixodida</taxon>
        <taxon>Ixodoidea</taxon>
        <taxon>Ixodidae</taxon>
        <taxon>Rhipicephalinae</taxon>
        <taxon>Rhipicephalus</taxon>
        <taxon>Boophilus</taxon>
    </lineage>
</organism>
<name>Q5K631_RHIMP</name>
<keyword evidence="1" id="KW-0808">Transferase</keyword>
<proteinExistence type="predicted"/>
<keyword evidence="1" id="KW-0695">RNA-directed DNA polymerase</keyword>
<reference evidence="1" key="1">
    <citation type="submission" date="2002-01" db="EMBL/GenBank/DDBJ databases">
        <title>Reverse transcriptase-like sequences in ixodid ticks.</title>
        <authorList>
            <person name="Bunikis J."/>
            <person name="Hall L."/>
            <person name="Barbour A.G."/>
        </authorList>
    </citation>
    <scope>NUCLEOTIDE SEQUENCE</scope>
</reference>
<protein>
    <submittedName>
        <fullName evidence="1">Reverse transcriptase-like protein</fullName>
    </submittedName>
</protein>
<sequence>VFSKCLEKIILKRMDKFLQSNNIINDSQYGFRKNRSTEIALIHQKEYILDKLEKNKFVLGIFVDFT</sequence>
<accession>Q5K631</accession>
<evidence type="ECO:0000313" key="1">
    <source>
        <dbReference type="EMBL" id="AAQ04832.1"/>
    </source>
</evidence>